<feature type="transmembrane region" description="Helical" evidence="12">
    <location>
        <begin position="260"/>
        <end position="279"/>
    </location>
</feature>
<reference evidence="13 14" key="1">
    <citation type="submission" date="2014-03" db="EMBL/GenBank/DDBJ databases">
        <title>Draft genome sequence of the novel thermoacidophilic archaea Acidianus copahuensis ALE1 strain, isolated from Copahue volcanic area in Neuquen Argentina.</title>
        <authorList>
            <person name="Urbieta M.S."/>
            <person name="Rascovan N."/>
            <person name="Castro C."/>
            <person name="Revale S."/>
            <person name="Giaveno M.A."/>
            <person name="Vazquez M.P."/>
            <person name="Donati E.R."/>
        </authorList>
    </citation>
    <scope>NUCLEOTIDE SEQUENCE [LARGE SCALE GENOMIC DNA]</scope>
    <source>
        <strain evidence="13 14">ALE1</strain>
    </source>
</reference>
<comment type="subcellular location">
    <subcellularLocation>
        <location evidence="1 12">Cell membrane</location>
        <topology evidence="1 12">Multi-pass membrane protein</topology>
    </subcellularLocation>
</comment>
<keyword evidence="8 12" id="KW-0443">Lipid metabolism</keyword>
<dbReference type="InterPro" id="IPR023547">
    <property type="entry name" value="DGGGP_synth"/>
</dbReference>
<dbReference type="Proteomes" id="UP000024332">
    <property type="component" value="Unassembled WGS sequence"/>
</dbReference>
<evidence type="ECO:0000256" key="4">
    <source>
        <dbReference type="ARBA" id="ARBA00022679"/>
    </source>
</evidence>
<name>A0A031LT84_9CREN</name>
<dbReference type="Gene3D" id="1.10.357.140">
    <property type="entry name" value="UbiA prenyltransferase"/>
    <property type="match status" value="1"/>
</dbReference>
<feature type="transmembrane region" description="Helical" evidence="12">
    <location>
        <begin position="203"/>
        <end position="221"/>
    </location>
</feature>
<comment type="caution">
    <text evidence="13">The sequence shown here is derived from an EMBL/GenBank/DDBJ whole genome shotgun (WGS) entry which is preliminary data.</text>
</comment>
<feature type="transmembrane region" description="Helical" evidence="12">
    <location>
        <begin position="38"/>
        <end position="58"/>
    </location>
</feature>
<keyword evidence="7 12" id="KW-1133">Transmembrane helix</keyword>
<evidence type="ECO:0000256" key="1">
    <source>
        <dbReference type="ARBA" id="ARBA00004651"/>
    </source>
</evidence>
<dbReference type="InterPro" id="IPR044878">
    <property type="entry name" value="UbiA_sf"/>
</dbReference>
<comment type="pathway">
    <text evidence="12">Membrane lipid metabolism; glycerophospholipid metabolism.</text>
</comment>
<feature type="transmembrane region" description="Helical" evidence="12">
    <location>
        <begin position="227"/>
        <end position="248"/>
    </location>
</feature>
<keyword evidence="3 12" id="KW-0444">Lipid biosynthesis</keyword>
<dbReference type="STRING" id="1160895.CM19_02075"/>
<feature type="transmembrane region" description="Helical" evidence="12">
    <location>
        <begin position="131"/>
        <end position="151"/>
    </location>
</feature>
<dbReference type="InterPro" id="IPR050475">
    <property type="entry name" value="Prenyltransferase_related"/>
</dbReference>
<comment type="catalytic activity">
    <reaction evidence="12">
        <text>sn-3-O-(geranylgeranyl)glycerol 1-phosphate + (2E,6E,10E)-geranylgeranyl diphosphate = 2,3-bis-O-(geranylgeranyl)-sn-glycerol 1-phosphate + diphosphate</text>
        <dbReference type="Rhea" id="RHEA:18109"/>
        <dbReference type="ChEBI" id="CHEBI:33019"/>
        <dbReference type="ChEBI" id="CHEBI:57677"/>
        <dbReference type="ChEBI" id="CHEBI:58756"/>
        <dbReference type="ChEBI" id="CHEBI:58837"/>
        <dbReference type="EC" id="2.5.1.42"/>
    </reaction>
</comment>
<sequence>MNPYLRLIRVHNVIGAAIGDLMGYLVASFWEISVERLAISMIVVSLVAAGGYAINDVFDVEIDKINKPDRPLPSGKISLRRAIILSYGLMISGTIISITLGYFEVIIATITSLALYYYAKTLKREGLSGNIIVATTTALSIFYGGITYFSGDWLERVIVPTAYSFLLTLGREFIKGIEDYEGDKAYGVKTLATTIGVRDTWKISRIILILILVISPLPLFLGFNIMYLILLIPFVYFILLSIFSETSIKGGSKGREYLKWSAFIGITAFALGSLPLHILI</sequence>
<accession>A0A031LT84</accession>
<dbReference type="GO" id="GO:0005886">
    <property type="term" value="C:plasma membrane"/>
    <property type="evidence" value="ECO:0007669"/>
    <property type="project" value="UniProtKB-SubCell"/>
</dbReference>
<dbReference type="GO" id="GO:0046474">
    <property type="term" value="P:glycerophospholipid biosynthetic process"/>
    <property type="evidence" value="ECO:0007669"/>
    <property type="project" value="UniProtKB-UniRule"/>
</dbReference>
<dbReference type="CDD" id="cd13961">
    <property type="entry name" value="PT_UbiA_DGGGPS"/>
    <property type="match status" value="1"/>
</dbReference>
<dbReference type="EC" id="2.5.1.42" evidence="12"/>
<dbReference type="GO" id="GO:0047295">
    <property type="term" value="F:geranylgeranylglycerol-phosphate geranylgeranyltransferase activity"/>
    <property type="evidence" value="ECO:0007669"/>
    <property type="project" value="UniProtKB-UniRule"/>
</dbReference>
<dbReference type="Gene3D" id="1.20.120.1780">
    <property type="entry name" value="UbiA prenyltransferase"/>
    <property type="match status" value="1"/>
</dbReference>
<evidence type="ECO:0000256" key="2">
    <source>
        <dbReference type="ARBA" id="ARBA00022475"/>
    </source>
</evidence>
<evidence type="ECO:0000313" key="14">
    <source>
        <dbReference type="Proteomes" id="UP000024332"/>
    </source>
</evidence>
<keyword evidence="9 12" id="KW-0472">Membrane</keyword>
<comment type="function">
    <text evidence="12">Prenyltransferase that catalyzes the transfer of the geranylgeranyl moiety of geranylgeranyl diphosphate (GGPP) to the C2 hydroxyl of (S)-3-O-geranylgeranylglyceryl phosphate (GGGP). This reaction is the second ether-bond-formation step in the biosynthesis of archaeal membrane lipids.</text>
</comment>
<keyword evidence="11 12" id="KW-1208">Phospholipid metabolism</keyword>
<keyword evidence="6 12" id="KW-0460">Magnesium</keyword>
<evidence type="ECO:0000256" key="6">
    <source>
        <dbReference type="ARBA" id="ARBA00022842"/>
    </source>
</evidence>
<evidence type="ECO:0000256" key="7">
    <source>
        <dbReference type="ARBA" id="ARBA00022989"/>
    </source>
</evidence>
<dbReference type="EMBL" id="JFZT01000017">
    <property type="protein sequence ID" value="EZQ11016.1"/>
    <property type="molecule type" value="Genomic_DNA"/>
</dbReference>
<comment type="similarity">
    <text evidence="12">Belongs to the UbiA prenyltransferase family. DGGGP synthase subfamily.</text>
</comment>
<keyword evidence="2 12" id="KW-1003">Cell membrane</keyword>
<proteinExistence type="inferred from homology"/>
<evidence type="ECO:0000256" key="9">
    <source>
        <dbReference type="ARBA" id="ARBA00023136"/>
    </source>
</evidence>
<evidence type="ECO:0000256" key="8">
    <source>
        <dbReference type="ARBA" id="ARBA00023098"/>
    </source>
</evidence>
<comment type="cofactor">
    <cofactor evidence="12">
        <name>Mg(2+)</name>
        <dbReference type="ChEBI" id="CHEBI:18420"/>
    </cofactor>
</comment>
<evidence type="ECO:0000256" key="11">
    <source>
        <dbReference type="ARBA" id="ARBA00023264"/>
    </source>
</evidence>
<dbReference type="InterPro" id="IPR000537">
    <property type="entry name" value="UbiA_prenyltransferase"/>
</dbReference>
<dbReference type="PANTHER" id="PTHR42723:SF1">
    <property type="entry name" value="CHLOROPHYLL SYNTHASE, CHLOROPLASTIC"/>
    <property type="match status" value="1"/>
</dbReference>
<dbReference type="AlphaFoldDB" id="A0A031LT84"/>
<keyword evidence="10 12" id="KW-0594">Phospholipid biosynthesis</keyword>
<feature type="transmembrane region" description="Helical" evidence="12">
    <location>
        <begin position="79"/>
        <end position="96"/>
    </location>
</feature>
<dbReference type="HAMAP" id="MF_01286">
    <property type="entry name" value="DGGGP_synth"/>
    <property type="match status" value="1"/>
</dbReference>
<evidence type="ECO:0000256" key="5">
    <source>
        <dbReference type="ARBA" id="ARBA00022692"/>
    </source>
</evidence>
<organism evidence="13 14">
    <name type="scientific">Candidatus Acidianus copahuensis</name>
    <dbReference type="NCBI Taxonomy" id="1160895"/>
    <lineage>
        <taxon>Archaea</taxon>
        <taxon>Thermoproteota</taxon>
        <taxon>Thermoprotei</taxon>
        <taxon>Sulfolobales</taxon>
        <taxon>Sulfolobaceae</taxon>
        <taxon>Acidianus</taxon>
    </lineage>
</organism>
<keyword evidence="4 12" id="KW-0808">Transferase</keyword>
<evidence type="ECO:0000313" key="13">
    <source>
        <dbReference type="EMBL" id="EZQ11016.1"/>
    </source>
</evidence>
<dbReference type="GO" id="GO:0000287">
    <property type="term" value="F:magnesium ion binding"/>
    <property type="evidence" value="ECO:0007669"/>
    <property type="project" value="UniProtKB-UniRule"/>
</dbReference>
<protein>
    <recommendedName>
        <fullName evidence="12">Digeranylgeranylglyceryl phosphate synthase</fullName>
        <shortName evidence="12">DGGGP synthase</shortName>
        <shortName evidence="12">DGGGPS</shortName>
        <ecNumber evidence="12">2.5.1.42</ecNumber>
    </recommendedName>
    <alternativeName>
        <fullName evidence="12">(S)-2,3-di-O-geranylgeranylglyceryl phosphate synthase</fullName>
    </alternativeName>
    <alternativeName>
        <fullName evidence="12">Geranylgeranylglycerol-phosphate geranylgeranyltransferase</fullName>
    </alternativeName>
</protein>
<dbReference type="UniPathway" id="UPA00940"/>
<feature type="transmembrane region" description="Helical" evidence="12">
    <location>
        <begin position="12"/>
        <end position="32"/>
    </location>
</feature>
<dbReference type="RefSeq" id="WP_048098744.1">
    <property type="nucleotide sequence ID" value="NZ_JFZT01000017.1"/>
</dbReference>
<keyword evidence="14" id="KW-1185">Reference proteome</keyword>
<dbReference type="PANTHER" id="PTHR42723">
    <property type="entry name" value="CHLOROPHYLL SYNTHASE"/>
    <property type="match status" value="1"/>
</dbReference>
<evidence type="ECO:0000256" key="3">
    <source>
        <dbReference type="ARBA" id="ARBA00022516"/>
    </source>
</evidence>
<dbReference type="Pfam" id="PF01040">
    <property type="entry name" value="UbiA"/>
    <property type="match status" value="1"/>
</dbReference>
<evidence type="ECO:0000256" key="12">
    <source>
        <dbReference type="HAMAP-Rule" id="MF_01286"/>
    </source>
</evidence>
<gene>
    <name evidence="13" type="ORF">CM19_02075</name>
</gene>
<keyword evidence="5 12" id="KW-0812">Transmembrane</keyword>
<evidence type="ECO:0000256" key="10">
    <source>
        <dbReference type="ARBA" id="ARBA00023209"/>
    </source>
</evidence>